<accession>A0A699KZQ8</accession>
<comment type="caution">
    <text evidence="1">The sequence shown here is derived from an EMBL/GenBank/DDBJ whole genome shotgun (WGS) entry which is preliminary data.</text>
</comment>
<organism evidence="1">
    <name type="scientific">Tanacetum cinerariifolium</name>
    <name type="common">Dalmatian daisy</name>
    <name type="synonym">Chrysanthemum cinerariifolium</name>
    <dbReference type="NCBI Taxonomy" id="118510"/>
    <lineage>
        <taxon>Eukaryota</taxon>
        <taxon>Viridiplantae</taxon>
        <taxon>Streptophyta</taxon>
        <taxon>Embryophyta</taxon>
        <taxon>Tracheophyta</taxon>
        <taxon>Spermatophyta</taxon>
        <taxon>Magnoliopsida</taxon>
        <taxon>eudicotyledons</taxon>
        <taxon>Gunneridae</taxon>
        <taxon>Pentapetalae</taxon>
        <taxon>asterids</taxon>
        <taxon>campanulids</taxon>
        <taxon>Asterales</taxon>
        <taxon>Asteraceae</taxon>
        <taxon>Asteroideae</taxon>
        <taxon>Anthemideae</taxon>
        <taxon>Anthemidinae</taxon>
        <taxon>Tanacetum</taxon>
    </lineage>
</organism>
<dbReference type="EMBL" id="BKCJ010572397">
    <property type="protein sequence ID" value="GFB19355.1"/>
    <property type="molecule type" value="Genomic_DNA"/>
</dbReference>
<sequence>MMFGSDVCDGYGNMVAAMEEQRWWLGSDGKVQLRWSVGDGGGLPEMVVVVIGGGGWE</sequence>
<proteinExistence type="predicted"/>
<evidence type="ECO:0000313" key="1">
    <source>
        <dbReference type="EMBL" id="GFB19355.1"/>
    </source>
</evidence>
<name>A0A699KZQ8_TANCI</name>
<feature type="non-terminal residue" evidence="1">
    <location>
        <position position="57"/>
    </location>
</feature>
<dbReference type="AlphaFoldDB" id="A0A699KZQ8"/>
<protein>
    <submittedName>
        <fullName evidence="1">Uncharacterized protein</fullName>
    </submittedName>
</protein>
<reference evidence="1" key="1">
    <citation type="journal article" date="2019" name="Sci. Rep.">
        <title>Draft genome of Tanacetum cinerariifolium, the natural source of mosquito coil.</title>
        <authorList>
            <person name="Yamashiro T."/>
            <person name="Shiraishi A."/>
            <person name="Satake H."/>
            <person name="Nakayama K."/>
        </authorList>
    </citation>
    <scope>NUCLEOTIDE SEQUENCE</scope>
</reference>
<gene>
    <name evidence="1" type="ORF">Tci_691326</name>
</gene>